<gene>
    <name evidence="1" type="ORF">FAJ39_08920</name>
</gene>
<evidence type="ECO:0000313" key="1">
    <source>
        <dbReference type="EMBL" id="TIH98991.1"/>
    </source>
</evidence>
<proteinExistence type="predicted"/>
<dbReference type="EMBL" id="SSXO01000005">
    <property type="protein sequence ID" value="TIH98991.1"/>
    <property type="molecule type" value="Genomic_DNA"/>
</dbReference>
<organism evidence="1 2">
    <name type="scientific">Streptococcus suis</name>
    <dbReference type="NCBI Taxonomy" id="1307"/>
    <lineage>
        <taxon>Bacteria</taxon>
        <taxon>Bacillati</taxon>
        <taxon>Bacillota</taxon>
        <taxon>Bacilli</taxon>
        <taxon>Lactobacillales</taxon>
        <taxon>Streptococcaceae</taxon>
        <taxon>Streptococcus</taxon>
    </lineage>
</organism>
<comment type="caution">
    <text evidence="1">The sequence shown here is derived from an EMBL/GenBank/DDBJ whole genome shotgun (WGS) entry which is preliminary data.</text>
</comment>
<reference evidence="1 2" key="1">
    <citation type="submission" date="2019-04" db="EMBL/GenBank/DDBJ databases">
        <title>Genome analysis of Streptococcus suis strain WUSS424.</title>
        <authorList>
            <person name="Chen H."/>
            <person name="Gao X."/>
            <person name="Wu Z."/>
        </authorList>
    </citation>
    <scope>NUCLEOTIDE SEQUENCE [LARGE SCALE GENOMIC DNA]</scope>
    <source>
        <strain evidence="1 2">WUSS424</strain>
    </source>
</reference>
<dbReference type="OrthoDB" id="2218925at2"/>
<name>A0A4T2GK56_STRSU</name>
<protein>
    <submittedName>
        <fullName evidence="1">SEC10/PgrA surface exclusion domain-containing protein</fullName>
    </submittedName>
</protein>
<dbReference type="NCBIfam" id="TIGR04320">
    <property type="entry name" value="Surf_Exclu_PgrA"/>
    <property type="match status" value="1"/>
</dbReference>
<evidence type="ECO:0000313" key="2">
    <source>
        <dbReference type="Proteomes" id="UP000305165"/>
    </source>
</evidence>
<dbReference type="InterPro" id="IPR027607">
    <property type="entry name" value="Surf_Exclu_SEC10/PgrA"/>
</dbReference>
<sequence length="234" mass="25739">MTKQTVLNHREADEVVSTGIQLPEGFAAGLVEYLKNGKSGLDSTLEKLGELGLEANRFQGNEADKSRLIADIEAVDQEILEELALYATDLLNPLREALGSVAVEVSSLALDYAKSLATSIEAGLYKHDYDSLIEIAKQKGVEPQGKDCIAFSEYKEDGYSLYDAKELIYQGLVWRLFDDSHADYGHAAILLGIGQDDSGVEAIGFAFSRLSLHVEWLLTHMIFIPKDWVLAQAD</sequence>
<dbReference type="Proteomes" id="UP000305165">
    <property type="component" value="Unassembled WGS sequence"/>
</dbReference>
<dbReference type="AlphaFoldDB" id="A0A4T2GK56"/>
<accession>A0A4T2GK56</accession>